<accession>A0ACC0LTI9</accession>
<dbReference type="EMBL" id="CM046398">
    <property type="protein sequence ID" value="KAI8531826.1"/>
    <property type="molecule type" value="Genomic_DNA"/>
</dbReference>
<dbReference type="Proteomes" id="UP001062846">
    <property type="component" value="Chromosome 11"/>
</dbReference>
<name>A0ACC0LTI9_RHOML</name>
<comment type="caution">
    <text evidence="1">The sequence shown here is derived from an EMBL/GenBank/DDBJ whole genome shotgun (WGS) entry which is preliminary data.</text>
</comment>
<proteinExistence type="predicted"/>
<evidence type="ECO:0000313" key="2">
    <source>
        <dbReference type="Proteomes" id="UP001062846"/>
    </source>
</evidence>
<keyword evidence="2" id="KW-1185">Reference proteome</keyword>
<sequence>MISWVFCCVGGVLDLSSADPVWVSPRNYLCCLCHHQELISPPAASINSQGEDLRSTWERPHFWPMEEMCILKGADAVFILFFCSWCVFGLPREKKKNGSSHLRGNHLGHLPASPRCLPQVRSQGGVLDLSVADHIGVHPWNSLCSLCPHQVNKPLR</sequence>
<reference evidence="1" key="1">
    <citation type="submission" date="2022-02" db="EMBL/GenBank/DDBJ databases">
        <title>Plant Genome Project.</title>
        <authorList>
            <person name="Zhang R.-G."/>
        </authorList>
    </citation>
    <scope>NUCLEOTIDE SEQUENCE</scope>
    <source>
        <strain evidence="1">AT1</strain>
    </source>
</reference>
<organism evidence="1 2">
    <name type="scientific">Rhododendron molle</name>
    <name type="common">Chinese azalea</name>
    <name type="synonym">Azalea mollis</name>
    <dbReference type="NCBI Taxonomy" id="49168"/>
    <lineage>
        <taxon>Eukaryota</taxon>
        <taxon>Viridiplantae</taxon>
        <taxon>Streptophyta</taxon>
        <taxon>Embryophyta</taxon>
        <taxon>Tracheophyta</taxon>
        <taxon>Spermatophyta</taxon>
        <taxon>Magnoliopsida</taxon>
        <taxon>eudicotyledons</taxon>
        <taxon>Gunneridae</taxon>
        <taxon>Pentapetalae</taxon>
        <taxon>asterids</taxon>
        <taxon>Ericales</taxon>
        <taxon>Ericaceae</taxon>
        <taxon>Ericoideae</taxon>
        <taxon>Rhodoreae</taxon>
        <taxon>Rhododendron</taxon>
    </lineage>
</organism>
<protein>
    <submittedName>
        <fullName evidence="1">Uncharacterized protein</fullName>
    </submittedName>
</protein>
<gene>
    <name evidence="1" type="ORF">RHMOL_Rhmol11G0166300</name>
</gene>
<evidence type="ECO:0000313" key="1">
    <source>
        <dbReference type="EMBL" id="KAI8531826.1"/>
    </source>
</evidence>